<organism evidence="3 4">
    <name type="scientific">Lachnellula cervina</name>
    <dbReference type="NCBI Taxonomy" id="1316786"/>
    <lineage>
        <taxon>Eukaryota</taxon>
        <taxon>Fungi</taxon>
        <taxon>Dikarya</taxon>
        <taxon>Ascomycota</taxon>
        <taxon>Pezizomycotina</taxon>
        <taxon>Leotiomycetes</taxon>
        <taxon>Helotiales</taxon>
        <taxon>Lachnaceae</taxon>
        <taxon>Lachnellula</taxon>
    </lineage>
</organism>
<name>A0A7D8UPY4_9HELO</name>
<sequence length="701" mass="79721">MAESTSNSKEPPSRQPRSSQYSTMTSAVVPSPRSPQSINIAESTSHSEEPPAKRIRSSRSVASATGCATVQPTVYRHLDKTKREIRICDLYSSSELSAPLICSLRIVPLDKVGEFVAFSYVWGQEPATEAITINGFQHQIRSNLAAGLRRFRANHYQSMSGKLRKPRPISVWVDAICINQDSIEERNHQVPLMRLIFSECEYAFSWLGESDGTSDLAMDSIARLETFECMQARGLKNVHVPLTQKGSPFREAAPWIAIRKLLEREFWHRIWIFQELRLPKKRILACGSKSIPWKTFKVLNQLCIGLIDKYKFLRRELAYLDHETQDEVVAVCRLAQSFVQILACRSYPKSERFGELVVYTTHLKATDARDKIYGLLAIAENPTILPDYSKTVNQVYTEFAKSMLDDIWNLPLLLYCGLSTNEDNTKLATWVPNWDHITRTETSAAARWGRWLDPGSARGNCLKHLAHLEFRDLPHLTAFHVRGQLRSSITGLKYQNEWLELHNYKSTISNIYGSLYPCWSERATDWEGVRQPVQRLVALYLTLTQNYSSLDDLYGFSIDEEKENTAAGFCYTTISRLDSETDTTDTVSKLSLSMLLETVGSEFKNLPEAFSHPEQYENDYLMAENDSLHRRVFFETSSGRFGLGPIGAQEGDIICNIYGFAIPLLLRKVDSHYLIVGSCFVLGCMADQGYDESKAEILEIW</sequence>
<accession>A0A7D8UPY4</accession>
<dbReference type="AlphaFoldDB" id="A0A7D8UPY4"/>
<dbReference type="EMBL" id="QGMG01000321">
    <property type="protein sequence ID" value="TVY54631.1"/>
    <property type="molecule type" value="Genomic_DNA"/>
</dbReference>
<dbReference type="InterPro" id="IPR010730">
    <property type="entry name" value="HET"/>
</dbReference>
<evidence type="ECO:0000313" key="3">
    <source>
        <dbReference type="EMBL" id="TVY54631.1"/>
    </source>
</evidence>
<feature type="domain" description="Heterokaryon incompatibility" evidence="2">
    <location>
        <begin position="115"/>
        <end position="275"/>
    </location>
</feature>
<dbReference type="Proteomes" id="UP000481288">
    <property type="component" value="Unassembled WGS sequence"/>
</dbReference>
<feature type="region of interest" description="Disordered" evidence="1">
    <location>
        <begin position="1"/>
        <end position="62"/>
    </location>
</feature>
<gene>
    <name evidence="3" type="primary">het-6_5</name>
    <name evidence="3" type="ORF">LCER1_G004151</name>
</gene>
<comment type="caution">
    <text evidence="3">The sequence shown here is derived from an EMBL/GenBank/DDBJ whole genome shotgun (WGS) entry which is preliminary data.</text>
</comment>
<feature type="compositionally biased region" description="Polar residues" evidence="1">
    <location>
        <begin position="21"/>
        <end position="44"/>
    </location>
</feature>
<keyword evidence="4" id="KW-1185">Reference proteome</keyword>
<dbReference type="InterPro" id="IPR052895">
    <property type="entry name" value="HetReg/Transcr_Mod"/>
</dbReference>
<evidence type="ECO:0000313" key="4">
    <source>
        <dbReference type="Proteomes" id="UP000481288"/>
    </source>
</evidence>
<dbReference type="PANTHER" id="PTHR24148:SF64">
    <property type="entry name" value="HETEROKARYON INCOMPATIBILITY DOMAIN-CONTAINING PROTEIN"/>
    <property type="match status" value="1"/>
</dbReference>
<dbReference type="Pfam" id="PF06985">
    <property type="entry name" value="HET"/>
    <property type="match status" value="1"/>
</dbReference>
<evidence type="ECO:0000256" key="1">
    <source>
        <dbReference type="SAM" id="MobiDB-lite"/>
    </source>
</evidence>
<reference evidence="3 4" key="1">
    <citation type="submission" date="2018-05" db="EMBL/GenBank/DDBJ databases">
        <title>Whole genome sequencing for identification of molecular markers to develop diagnostic detection tools for the regulated plant pathogen Lachnellula willkommii.</title>
        <authorList>
            <person name="Giroux E."/>
            <person name="Bilodeau G."/>
        </authorList>
    </citation>
    <scope>NUCLEOTIDE SEQUENCE [LARGE SCALE GENOMIC DNA]</scope>
    <source>
        <strain evidence="3 4">CBS 625.97</strain>
    </source>
</reference>
<evidence type="ECO:0000259" key="2">
    <source>
        <dbReference type="Pfam" id="PF06985"/>
    </source>
</evidence>
<dbReference type="OrthoDB" id="3546374at2759"/>
<proteinExistence type="predicted"/>
<protein>
    <submittedName>
        <fullName evidence="3">Heterokaryon incompatibility protein 6,OR allele</fullName>
    </submittedName>
</protein>
<dbReference type="PANTHER" id="PTHR24148">
    <property type="entry name" value="ANKYRIN REPEAT DOMAIN-CONTAINING PROTEIN 39 HOMOLOG-RELATED"/>
    <property type="match status" value="1"/>
</dbReference>
<feature type="compositionally biased region" description="Polar residues" evidence="1">
    <location>
        <begin position="1"/>
        <end position="10"/>
    </location>
</feature>